<dbReference type="AlphaFoldDB" id="A0A915IZV9"/>
<accession>A0A915IZV9</accession>
<evidence type="ECO:0000313" key="1">
    <source>
        <dbReference type="Proteomes" id="UP000887565"/>
    </source>
</evidence>
<proteinExistence type="predicted"/>
<keyword evidence="1" id="KW-1185">Reference proteome</keyword>
<reference evidence="2" key="1">
    <citation type="submission" date="2022-11" db="UniProtKB">
        <authorList>
            <consortium name="WormBaseParasite"/>
        </authorList>
    </citation>
    <scope>IDENTIFICATION</scope>
</reference>
<name>A0A915IZV9_ROMCU</name>
<dbReference type="Proteomes" id="UP000887565">
    <property type="component" value="Unplaced"/>
</dbReference>
<evidence type="ECO:0000313" key="2">
    <source>
        <dbReference type="WBParaSite" id="nRc.2.0.1.t19660-RA"/>
    </source>
</evidence>
<protein>
    <submittedName>
        <fullName evidence="2">Uncharacterized protein</fullName>
    </submittedName>
</protein>
<sequence length="325" mass="34375">TPVLDGTAQPQAPLIPATVATANSQAPPSLNQNSLIAAVICPNAPAVSQIPPPSTATQGNNDQAVARTDKIMFMKSSKLQLALPALPPPTVASTPPLEMRAINQSTSAANMVIPSKEIASAAPIVTELAEPIFLVAQVSILISPHCQQWVKSTVFPTTMVAIPDVIVQPLAPNNVAARLPVEAAVVNITNGHCPLLFINNTPNSIKLRPNQLIAMVKHMLEYSESYVDCQIATAAADRDLTDHQPAALDISFPCHTAQQKLDQPTLSNLMPVTANCGPPPAEAIMIASHEQVLKAQATDPPISKIIATLKMDNAAKHPPIFFVED</sequence>
<dbReference type="WBParaSite" id="nRc.2.0.1.t19660-RA">
    <property type="protein sequence ID" value="nRc.2.0.1.t19660-RA"/>
    <property type="gene ID" value="nRc.2.0.1.g19660"/>
</dbReference>
<organism evidence="1 2">
    <name type="scientific">Romanomermis culicivorax</name>
    <name type="common">Nematode worm</name>
    <dbReference type="NCBI Taxonomy" id="13658"/>
    <lineage>
        <taxon>Eukaryota</taxon>
        <taxon>Metazoa</taxon>
        <taxon>Ecdysozoa</taxon>
        <taxon>Nematoda</taxon>
        <taxon>Enoplea</taxon>
        <taxon>Dorylaimia</taxon>
        <taxon>Mermithida</taxon>
        <taxon>Mermithoidea</taxon>
        <taxon>Mermithidae</taxon>
        <taxon>Romanomermis</taxon>
    </lineage>
</organism>